<reference evidence="11 12" key="1">
    <citation type="journal article" date="2015" name="Proc. Natl. Acad. Sci. U.S.A.">
        <title>Expanded metabolic versatility of ubiquitous nitrite-oxidizing bacteria from the genus Nitrospira.</title>
        <authorList>
            <person name="Koch H."/>
            <person name="Lucker S."/>
            <person name="Albertsen M."/>
            <person name="Kitzinger K."/>
            <person name="Herbold C."/>
            <person name="Spieck E."/>
            <person name="Nielsen P.H."/>
            <person name="Wagner M."/>
            <person name="Daims H."/>
        </authorList>
    </citation>
    <scope>NUCLEOTIDE SEQUENCE [LARGE SCALE GENOMIC DNA]</scope>
    <source>
        <strain evidence="11 12">NSP M-1</strain>
    </source>
</reference>
<comment type="pathway">
    <text evidence="1">Amino-acid biosynthesis; L-asparagine biosynthesis; L-asparagine from L-aspartate (L-Gln route): step 1/1.</text>
</comment>
<dbReference type="InterPro" id="IPR033738">
    <property type="entry name" value="AsnB_N"/>
</dbReference>
<dbReference type="GO" id="GO:0005524">
    <property type="term" value="F:ATP binding"/>
    <property type="evidence" value="ECO:0007669"/>
    <property type="project" value="UniProtKB-KW"/>
</dbReference>
<name>A0A0K2GG08_NITMO</name>
<dbReference type="Gene3D" id="3.60.20.10">
    <property type="entry name" value="Glutamine Phosphoribosylpyrophosphate, subunit 1, domain 1"/>
    <property type="match status" value="1"/>
</dbReference>
<dbReference type="InterPro" id="IPR017932">
    <property type="entry name" value="GATase_2_dom"/>
</dbReference>
<feature type="domain" description="Glutamine amidotransferase type-2" evidence="10">
    <location>
        <begin position="2"/>
        <end position="213"/>
    </location>
</feature>
<evidence type="ECO:0000256" key="7">
    <source>
        <dbReference type="ARBA" id="ARBA00048741"/>
    </source>
</evidence>
<evidence type="ECO:0000256" key="8">
    <source>
        <dbReference type="PIRSR" id="PIRSR001589-1"/>
    </source>
</evidence>
<keyword evidence="5 9" id="KW-0067">ATP-binding</keyword>
<keyword evidence="4 9" id="KW-0547">Nucleotide-binding</keyword>
<dbReference type="GO" id="GO:0006529">
    <property type="term" value="P:asparagine biosynthetic process"/>
    <property type="evidence" value="ECO:0007669"/>
    <property type="project" value="UniProtKB-KW"/>
</dbReference>
<proteinExistence type="inferred from homology"/>
<evidence type="ECO:0000313" key="11">
    <source>
        <dbReference type="EMBL" id="ALA59789.1"/>
    </source>
</evidence>
<evidence type="ECO:0000256" key="3">
    <source>
        <dbReference type="ARBA" id="ARBA00012737"/>
    </source>
</evidence>
<evidence type="ECO:0000256" key="5">
    <source>
        <dbReference type="ARBA" id="ARBA00022840"/>
    </source>
</evidence>
<dbReference type="InterPro" id="IPR029055">
    <property type="entry name" value="Ntn_hydrolases_N"/>
</dbReference>
<dbReference type="OrthoDB" id="9763290at2"/>
<dbReference type="SUPFAM" id="SSF52402">
    <property type="entry name" value="Adenine nucleotide alpha hydrolases-like"/>
    <property type="match status" value="1"/>
</dbReference>
<keyword evidence="11" id="KW-0436">Ligase</keyword>
<dbReference type="EC" id="6.3.5.4" evidence="3"/>
<dbReference type="SUPFAM" id="SSF56235">
    <property type="entry name" value="N-terminal nucleophile aminohydrolases (Ntn hydrolases)"/>
    <property type="match status" value="1"/>
</dbReference>
<feature type="active site" description="For GATase activity" evidence="8">
    <location>
        <position position="2"/>
    </location>
</feature>
<evidence type="ECO:0000259" key="10">
    <source>
        <dbReference type="PROSITE" id="PS51278"/>
    </source>
</evidence>
<dbReference type="Pfam" id="PF00733">
    <property type="entry name" value="Asn_synthase"/>
    <property type="match status" value="1"/>
</dbReference>
<dbReference type="PATRIC" id="fig|42253.5.peg.3351"/>
<comment type="similarity">
    <text evidence="2">Belongs to the asparagine synthetase family.</text>
</comment>
<evidence type="ECO:0000256" key="2">
    <source>
        <dbReference type="ARBA" id="ARBA00005752"/>
    </source>
</evidence>
<dbReference type="STRING" id="42253.NITMOv2_3397"/>
<dbReference type="Proteomes" id="UP000069205">
    <property type="component" value="Chromosome"/>
</dbReference>
<feature type="binding site" evidence="9">
    <location>
        <position position="100"/>
    </location>
    <ligand>
        <name>L-glutamine</name>
        <dbReference type="ChEBI" id="CHEBI:58359"/>
    </ligand>
</feature>
<feature type="binding site" evidence="9">
    <location>
        <position position="289"/>
    </location>
    <ligand>
        <name>ATP</name>
        <dbReference type="ChEBI" id="CHEBI:30616"/>
    </ligand>
</feature>
<accession>A0A0K2GG08</accession>
<comment type="catalytic activity">
    <reaction evidence="7">
        <text>L-aspartate + L-glutamine + ATP + H2O = L-asparagine + L-glutamate + AMP + diphosphate + H(+)</text>
        <dbReference type="Rhea" id="RHEA:12228"/>
        <dbReference type="ChEBI" id="CHEBI:15377"/>
        <dbReference type="ChEBI" id="CHEBI:15378"/>
        <dbReference type="ChEBI" id="CHEBI:29985"/>
        <dbReference type="ChEBI" id="CHEBI:29991"/>
        <dbReference type="ChEBI" id="CHEBI:30616"/>
        <dbReference type="ChEBI" id="CHEBI:33019"/>
        <dbReference type="ChEBI" id="CHEBI:58048"/>
        <dbReference type="ChEBI" id="CHEBI:58359"/>
        <dbReference type="ChEBI" id="CHEBI:456215"/>
        <dbReference type="EC" id="6.3.5.4"/>
    </reaction>
</comment>
<dbReference type="CDD" id="cd01991">
    <property type="entry name" value="Asn_synthase_B_C"/>
    <property type="match status" value="1"/>
</dbReference>
<dbReference type="KEGG" id="nmv:NITMOv2_3397"/>
<dbReference type="InterPro" id="IPR006426">
    <property type="entry name" value="Asn_synth_AEB"/>
</dbReference>
<dbReference type="Gene3D" id="3.40.50.620">
    <property type="entry name" value="HUPs"/>
    <property type="match status" value="2"/>
</dbReference>
<keyword evidence="6 8" id="KW-0315">Glutamine amidotransferase</keyword>
<dbReference type="PANTHER" id="PTHR43284">
    <property type="entry name" value="ASPARAGINE SYNTHETASE (GLUTAMINE-HYDROLYZING)"/>
    <property type="match status" value="1"/>
</dbReference>
<dbReference type="GO" id="GO:0005829">
    <property type="term" value="C:cytosol"/>
    <property type="evidence" value="ECO:0007669"/>
    <property type="project" value="TreeGrafter"/>
</dbReference>
<dbReference type="GO" id="GO:0004066">
    <property type="term" value="F:asparagine synthase (glutamine-hydrolyzing) activity"/>
    <property type="evidence" value="ECO:0007669"/>
    <property type="project" value="UniProtKB-EC"/>
</dbReference>
<keyword evidence="8" id="KW-0028">Amino-acid biosynthesis</keyword>
<dbReference type="InterPro" id="IPR014729">
    <property type="entry name" value="Rossmann-like_a/b/a_fold"/>
</dbReference>
<dbReference type="InterPro" id="IPR051786">
    <property type="entry name" value="ASN_synthetase/amidase"/>
</dbReference>
<dbReference type="EMBL" id="CP011801">
    <property type="protein sequence ID" value="ALA59789.1"/>
    <property type="molecule type" value="Genomic_DNA"/>
</dbReference>
<dbReference type="PIRSF" id="PIRSF001589">
    <property type="entry name" value="Asn_synthetase_glu-h"/>
    <property type="match status" value="1"/>
</dbReference>
<protein>
    <recommendedName>
        <fullName evidence="3">asparagine synthase (glutamine-hydrolyzing)</fullName>
        <ecNumber evidence="3">6.3.5.4</ecNumber>
    </recommendedName>
</protein>
<dbReference type="CDD" id="cd00712">
    <property type="entry name" value="AsnB"/>
    <property type="match status" value="1"/>
</dbReference>
<evidence type="ECO:0000256" key="6">
    <source>
        <dbReference type="ARBA" id="ARBA00022962"/>
    </source>
</evidence>
<dbReference type="NCBIfam" id="TIGR01536">
    <property type="entry name" value="asn_synth_AEB"/>
    <property type="match status" value="1"/>
</dbReference>
<dbReference type="Pfam" id="PF13537">
    <property type="entry name" value="GATase_7"/>
    <property type="match status" value="1"/>
</dbReference>
<dbReference type="InterPro" id="IPR001962">
    <property type="entry name" value="Asn_synthase"/>
</dbReference>
<evidence type="ECO:0000256" key="9">
    <source>
        <dbReference type="PIRSR" id="PIRSR001589-2"/>
    </source>
</evidence>
<organism evidence="11 12">
    <name type="scientific">Nitrospira moscoviensis</name>
    <dbReference type="NCBI Taxonomy" id="42253"/>
    <lineage>
        <taxon>Bacteria</taxon>
        <taxon>Pseudomonadati</taxon>
        <taxon>Nitrospirota</taxon>
        <taxon>Nitrospiria</taxon>
        <taxon>Nitrospirales</taxon>
        <taxon>Nitrospiraceae</taxon>
        <taxon>Nitrospira</taxon>
    </lineage>
</organism>
<dbReference type="PANTHER" id="PTHR43284:SF1">
    <property type="entry name" value="ASPARAGINE SYNTHETASE"/>
    <property type="match status" value="1"/>
</dbReference>
<evidence type="ECO:0000313" key="12">
    <source>
        <dbReference type="Proteomes" id="UP000069205"/>
    </source>
</evidence>
<evidence type="ECO:0000256" key="1">
    <source>
        <dbReference type="ARBA" id="ARBA00005187"/>
    </source>
</evidence>
<keyword evidence="8" id="KW-0061">Asparagine biosynthesis</keyword>
<evidence type="ECO:0000256" key="4">
    <source>
        <dbReference type="ARBA" id="ARBA00022741"/>
    </source>
</evidence>
<dbReference type="PROSITE" id="PS51278">
    <property type="entry name" value="GATASE_TYPE_2"/>
    <property type="match status" value="1"/>
</dbReference>
<keyword evidence="12" id="KW-1185">Reference proteome</keyword>
<feature type="binding site" evidence="9">
    <location>
        <begin position="363"/>
        <end position="364"/>
    </location>
    <ligand>
        <name>ATP</name>
        <dbReference type="ChEBI" id="CHEBI:30616"/>
    </ligand>
</feature>
<sequence>MCGIVGLYRWAEDPEVVRTHVRTMCRAIVHRGPDDEGLFAQESIGLGMRRLSIIDVGGGHQPIDNEDGTVTVVFNGEIYNFHALRDELERRGHRFKTKSDTEVIVHAYEEDGPDCVKHFNGMFAFAVWDHRRQRLFLARDRMGIKPLYYVQLGGKLAFASEIKALLALPEVSRVLDMESAARYFRLGFVPAPDTLFQDIRKLPAGWSLTAEKGRVDLHRYWDWEFKQPTAIWSFEESRDRLRDVLREAVVDQMVSDVPLGAFLSGGVDSTGIVAFMREASTHRVQTFSIGFDARHAYHNEAPFAEAAAKALGTKHETLIVHPNVVELLPELIEKLDEPLTDTSFILSYLVSELAHRHVKVALSGLGGDELFGGYRRYLGASLWNTLSWIPAATRQAVGSQLERRLSADRGSVFGNLGRYGKALGRALHLSMGEQYLSLLSVLSAEQVNALLSRPLGSVDPGEELVALYEQAAAVEPVDRLAYVDAKTVLPESLLLLSDKMGMATSLEVRVPFLDNRVVDFVAQVPSRYRLRRFQLKRLLKAALKGVVPDFVLNRSKRGFGTPMGTWLREDLKPMVAQMLDPERLRRGGLFNPDTVRTMLAVHDARKEDLTEGIMALVVFELWRERFQVRLP</sequence>
<dbReference type="RefSeq" id="WP_053380742.1">
    <property type="nucleotide sequence ID" value="NZ_CP011801.1"/>
</dbReference>
<gene>
    <name evidence="11" type="ORF">NITMOv2_3397</name>
</gene>
<dbReference type="AlphaFoldDB" id="A0A0K2GG08"/>